<sequence>MRKSGVIMQSHRPMLRCLSSHAQLLPLAVRRNSPLPPPQVRHRAAGRSLLRAWDLLAVGAGSILRTVLGGSLTTDIDAVLTRDRPRGAGLTGMRVWRYDAVSQTHF</sequence>
<gene>
    <name evidence="1" type="ORF">MYCIT1_LOCUS16538</name>
</gene>
<proteinExistence type="predicted"/>
<organism evidence="1 2">
    <name type="scientific">Mycena citricolor</name>
    <dbReference type="NCBI Taxonomy" id="2018698"/>
    <lineage>
        <taxon>Eukaryota</taxon>
        <taxon>Fungi</taxon>
        <taxon>Dikarya</taxon>
        <taxon>Basidiomycota</taxon>
        <taxon>Agaricomycotina</taxon>
        <taxon>Agaricomycetes</taxon>
        <taxon>Agaricomycetidae</taxon>
        <taxon>Agaricales</taxon>
        <taxon>Marasmiineae</taxon>
        <taxon>Mycenaceae</taxon>
        <taxon>Mycena</taxon>
    </lineage>
</organism>
<comment type="caution">
    <text evidence="1">The sequence shown here is derived from an EMBL/GenBank/DDBJ whole genome shotgun (WGS) entry which is preliminary data.</text>
</comment>
<keyword evidence="2" id="KW-1185">Reference proteome</keyword>
<dbReference type="Proteomes" id="UP001295794">
    <property type="component" value="Unassembled WGS sequence"/>
</dbReference>
<reference evidence="1" key="1">
    <citation type="submission" date="2023-11" db="EMBL/GenBank/DDBJ databases">
        <authorList>
            <person name="De Vega J J."/>
            <person name="De Vega J J."/>
        </authorList>
    </citation>
    <scope>NUCLEOTIDE SEQUENCE</scope>
</reference>
<evidence type="ECO:0000313" key="1">
    <source>
        <dbReference type="EMBL" id="CAK5271471.1"/>
    </source>
</evidence>
<accession>A0AAD2HAI0</accession>
<evidence type="ECO:0000313" key="2">
    <source>
        <dbReference type="Proteomes" id="UP001295794"/>
    </source>
</evidence>
<protein>
    <submittedName>
        <fullName evidence="1">Uncharacterized protein</fullName>
    </submittedName>
</protein>
<name>A0AAD2HAI0_9AGAR</name>
<dbReference type="AlphaFoldDB" id="A0AAD2HAI0"/>
<dbReference type="EMBL" id="CAVNYO010000172">
    <property type="protein sequence ID" value="CAK5271471.1"/>
    <property type="molecule type" value="Genomic_DNA"/>
</dbReference>